<organism evidence="2 3">
    <name type="scientific">Prorocentrum cordatum</name>
    <dbReference type="NCBI Taxonomy" id="2364126"/>
    <lineage>
        <taxon>Eukaryota</taxon>
        <taxon>Sar</taxon>
        <taxon>Alveolata</taxon>
        <taxon>Dinophyceae</taxon>
        <taxon>Prorocentrales</taxon>
        <taxon>Prorocentraceae</taxon>
        <taxon>Prorocentrum</taxon>
    </lineage>
</organism>
<evidence type="ECO:0000313" key="2">
    <source>
        <dbReference type="EMBL" id="CAK0909551.1"/>
    </source>
</evidence>
<name>A0ABN9YFK3_9DINO</name>
<reference evidence="2" key="1">
    <citation type="submission" date="2023-10" db="EMBL/GenBank/DDBJ databases">
        <authorList>
            <person name="Chen Y."/>
            <person name="Shah S."/>
            <person name="Dougan E. K."/>
            <person name="Thang M."/>
            <person name="Chan C."/>
        </authorList>
    </citation>
    <scope>NUCLEOTIDE SEQUENCE [LARGE SCALE GENOMIC DNA]</scope>
</reference>
<keyword evidence="3" id="KW-1185">Reference proteome</keyword>
<feature type="region of interest" description="Disordered" evidence="1">
    <location>
        <begin position="26"/>
        <end position="66"/>
    </location>
</feature>
<accession>A0ABN9YFK3</accession>
<evidence type="ECO:0000313" key="3">
    <source>
        <dbReference type="Proteomes" id="UP001189429"/>
    </source>
</evidence>
<feature type="region of interest" description="Disordered" evidence="1">
    <location>
        <begin position="135"/>
        <end position="180"/>
    </location>
</feature>
<feature type="compositionally biased region" description="Low complexity" evidence="1">
    <location>
        <begin position="143"/>
        <end position="155"/>
    </location>
</feature>
<evidence type="ECO:0000256" key="1">
    <source>
        <dbReference type="SAM" id="MobiDB-lite"/>
    </source>
</evidence>
<dbReference type="EMBL" id="CAUYUJ010022215">
    <property type="protein sequence ID" value="CAK0909551.1"/>
    <property type="molecule type" value="Genomic_DNA"/>
</dbReference>
<feature type="compositionally biased region" description="Low complexity" evidence="1">
    <location>
        <begin position="38"/>
        <end position="66"/>
    </location>
</feature>
<sequence>MMGTPRRWMTTTELANTNAQIIVSARSASATPRALGGARPSTPGTPRSPPGAGSTSRSYASSSASAGSARSLSGMIAARCIMGEAGCDKDCTLQEVRVRPRRHGSGAPQDGRDGAGRAGCGLWHAEHARLFGQGSGAREALREGPAAAAGARRTAMPPWRGAGVASVRGSDHHHHHHPPRFSCVSPPFARVADALAAAAQSLPRDGVPGRRAAVP</sequence>
<comment type="caution">
    <text evidence="2">The sequence shown here is derived from an EMBL/GenBank/DDBJ whole genome shotgun (WGS) entry which is preliminary data.</text>
</comment>
<gene>
    <name evidence="2" type="ORF">PCOR1329_LOCUS83928</name>
</gene>
<protein>
    <submittedName>
        <fullName evidence="2">Uncharacterized protein</fullName>
    </submittedName>
</protein>
<dbReference type="Proteomes" id="UP001189429">
    <property type="component" value="Unassembled WGS sequence"/>
</dbReference>
<proteinExistence type="predicted"/>
<feature type="region of interest" description="Disordered" evidence="1">
    <location>
        <begin position="99"/>
        <end position="119"/>
    </location>
</feature>